<protein>
    <submittedName>
        <fullName evidence="2">Uncharacterized protein</fullName>
    </submittedName>
</protein>
<evidence type="ECO:0000256" key="1">
    <source>
        <dbReference type="SAM" id="MobiDB-lite"/>
    </source>
</evidence>
<proteinExistence type="predicted"/>
<feature type="compositionally biased region" description="Low complexity" evidence="1">
    <location>
        <begin position="112"/>
        <end position="121"/>
    </location>
</feature>
<feature type="compositionally biased region" description="Low complexity" evidence="1">
    <location>
        <begin position="384"/>
        <end position="397"/>
    </location>
</feature>
<feature type="region of interest" description="Disordered" evidence="1">
    <location>
        <begin position="112"/>
        <end position="147"/>
    </location>
</feature>
<feature type="compositionally biased region" description="Acidic residues" evidence="1">
    <location>
        <begin position="364"/>
        <end position="377"/>
    </location>
</feature>
<feature type="compositionally biased region" description="Polar residues" evidence="1">
    <location>
        <begin position="130"/>
        <end position="144"/>
    </location>
</feature>
<accession>A0A9K3LTV9</accession>
<dbReference type="EMBL" id="JAGRRH010000006">
    <property type="protein sequence ID" value="KAG7367899.1"/>
    <property type="molecule type" value="Genomic_DNA"/>
</dbReference>
<evidence type="ECO:0000313" key="3">
    <source>
        <dbReference type="Proteomes" id="UP000693970"/>
    </source>
</evidence>
<sequence length="599" mass="66063">MVMQHVLPSHPAAAAAEDSGNSSSSFILSRMEDETDVIACYEGVDVSTRSNTRDTSNTTREFDLDNTRQTVNTIDSILDFSKEDDDDDVSVCLERNHDNSILFGELHEFSPTLPSSSSMESHNPKKNIHTVPTGNSSTAKSTSAPPKKSIMDGLTLYSVTDSLVDSLCISTVCMTSNNNNNNNTTTTNASSSTTSNRFSQLNPSLCTSASSVTETGGGNWPTKPLEATCTTATTSPTSYVSVDVWQLLGCAASPVEAEMEEIWSLPTKDMIRQSGQNNTNIPPARASIKRRLKRIHGLRMERISGASRHGVTIGRHVRRSGTTETVSDNILHSRWHEPHLLGKSYSMLDDPLAGLIGKGIDPIPIEDDEHDGYDSDPEIINSGSNNNSFHSPQSSSSLYPQPALVKQHEVMQSEPLPFDETEMKISVQRSLNSTWTLTWHPNPDNVSQYNIPHKPICVNIWIERGSVIASSGVVVEPAFMWRDAYQPMLGQHKLNSSTQKPWSMRLLNACRITPCTTTIDRTKYPLARQQSSFFLKSCTGEEFLLEANGRTEVETITERWKLAVARFASLAVTEDVTGIAKEFFHPTVDSQMLTIPEDF</sequence>
<reference evidence="2" key="1">
    <citation type="journal article" date="2021" name="Sci. Rep.">
        <title>Diploid genomic architecture of Nitzschia inconspicua, an elite biomass production diatom.</title>
        <authorList>
            <person name="Oliver A."/>
            <person name="Podell S."/>
            <person name="Pinowska A."/>
            <person name="Traller J.C."/>
            <person name="Smith S.R."/>
            <person name="McClure R."/>
            <person name="Beliaev A."/>
            <person name="Bohutskyi P."/>
            <person name="Hill E.A."/>
            <person name="Rabines A."/>
            <person name="Zheng H."/>
            <person name="Allen L.Z."/>
            <person name="Kuo A."/>
            <person name="Grigoriev I.V."/>
            <person name="Allen A.E."/>
            <person name="Hazlebeck D."/>
            <person name="Allen E.E."/>
        </authorList>
    </citation>
    <scope>NUCLEOTIDE SEQUENCE</scope>
    <source>
        <strain evidence="2">Hildebrandi</strain>
    </source>
</reference>
<organism evidence="2 3">
    <name type="scientific">Nitzschia inconspicua</name>
    <dbReference type="NCBI Taxonomy" id="303405"/>
    <lineage>
        <taxon>Eukaryota</taxon>
        <taxon>Sar</taxon>
        <taxon>Stramenopiles</taxon>
        <taxon>Ochrophyta</taxon>
        <taxon>Bacillariophyta</taxon>
        <taxon>Bacillariophyceae</taxon>
        <taxon>Bacillariophycidae</taxon>
        <taxon>Bacillariales</taxon>
        <taxon>Bacillariaceae</taxon>
        <taxon>Nitzschia</taxon>
    </lineage>
</organism>
<name>A0A9K3LTV9_9STRA</name>
<comment type="caution">
    <text evidence="2">The sequence shown here is derived from an EMBL/GenBank/DDBJ whole genome shotgun (WGS) entry which is preliminary data.</text>
</comment>
<dbReference type="Proteomes" id="UP000693970">
    <property type="component" value="Unassembled WGS sequence"/>
</dbReference>
<dbReference type="OrthoDB" id="49249at2759"/>
<evidence type="ECO:0000313" key="2">
    <source>
        <dbReference type="EMBL" id="KAG7367899.1"/>
    </source>
</evidence>
<feature type="region of interest" description="Disordered" evidence="1">
    <location>
        <begin position="1"/>
        <end position="23"/>
    </location>
</feature>
<reference evidence="2" key="2">
    <citation type="submission" date="2021-04" db="EMBL/GenBank/DDBJ databases">
        <authorList>
            <person name="Podell S."/>
        </authorList>
    </citation>
    <scope>NUCLEOTIDE SEQUENCE</scope>
    <source>
        <strain evidence="2">Hildebrandi</strain>
    </source>
</reference>
<keyword evidence="3" id="KW-1185">Reference proteome</keyword>
<dbReference type="AlphaFoldDB" id="A0A9K3LTV9"/>
<feature type="region of interest" description="Disordered" evidence="1">
    <location>
        <begin position="364"/>
        <end position="399"/>
    </location>
</feature>
<gene>
    <name evidence="2" type="ORF">IV203_030642</name>
</gene>